<dbReference type="Pfam" id="PF00805">
    <property type="entry name" value="Pentapeptide"/>
    <property type="match status" value="1"/>
</dbReference>
<gene>
    <name evidence="5" type="ORF">JYZ213_LOCUS6475</name>
</gene>
<dbReference type="GO" id="GO:0008270">
    <property type="term" value="F:zinc ion binding"/>
    <property type="evidence" value="ECO:0007669"/>
    <property type="project" value="UniProtKB-KW"/>
</dbReference>
<organism evidence="5 6">
    <name type="scientific">Adineta steineri</name>
    <dbReference type="NCBI Taxonomy" id="433720"/>
    <lineage>
        <taxon>Eukaryota</taxon>
        <taxon>Metazoa</taxon>
        <taxon>Spiralia</taxon>
        <taxon>Gnathifera</taxon>
        <taxon>Rotifera</taxon>
        <taxon>Eurotatoria</taxon>
        <taxon>Bdelloidea</taxon>
        <taxon>Adinetida</taxon>
        <taxon>Adinetidae</taxon>
        <taxon>Adineta</taxon>
    </lineage>
</organism>
<dbReference type="CDD" id="cd05819">
    <property type="entry name" value="NHL"/>
    <property type="match status" value="1"/>
</dbReference>
<keyword evidence="4" id="KW-1133">Transmembrane helix</keyword>
<accession>A0A813UBU6</accession>
<dbReference type="PANTHER" id="PTHR24104:SF25">
    <property type="entry name" value="PROTEIN LIN-41"/>
    <property type="match status" value="1"/>
</dbReference>
<dbReference type="Pfam" id="PF01436">
    <property type="entry name" value="NHL"/>
    <property type="match status" value="1"/>
</dbReference>
<feature type="region of interest" description="Disordered" evidence="3">
    <location>
        <begin position="1"/>
        <end position="32"/>
    </location>
</feature>
<evidence type="ECO:0000256" key="3">
    <source>
        <dbReference type="SAM" id="MobiDB-lite"/>
    </source>
</evidence>
<feature type="compositionally biased region" description="Basic residues" evidence="3">
    <location>
        <begin position="1"/>
        <end position="11"/>
    </location>
</feature>
<dbReference type="InterPro" id="IPR050952">
    <property type="entry name" value="TRIM-NHL_E3_ligases"/>
</dbReference>
<dbReference type="SUPFAM" id="SSF141571">
    <property type="entry name" value="Pentapeptide repeat-like"/>
    <property type="match status" value="1"/>
</dbReference>
<dbReference type="AlphaFoldDB" id="A0A813UBU6"/>
<dbReference type="GO" id="GO:0043161">
    <property type="term" value="P:proteasome-mediated ubiquitin-dependent protein catabolic process"/>
    <property type="evidence" value="ECO:0007669"/>
    <property type="project" value="TreeGrafter"/>
</dbReference>
<feature type="repeat" description="NHL" evidence="2">
    <location>
        <begin position="705"/>
        <end position="744"/>
    </location>
</feature>
<dbReference type="EMBL" id="CAJNOG010000040">
    <property type="protein sequence ID" value="CAF0824140.1"/>
    <property type="molecule type" value="Genomic_DNA"/>
</dbReference>
<evidence type="ECO:0000256" key="1">
    <source>
        <dbReference type="ARBA" id="ARBA00022737"/>
    </source>
</evidence>
<evidence type="ECO:0000313" key="5">
    <source>
        <dbReference type="EMBL" id="CAF0824140.1"/>
    </source>
</evidence>
<protein>
    <submittedName>
        <fullName evidence="5">Uncharacterized protein</fullName>
    </submittedName>
</protein>
<feature type="region of interest" description="Disordered" evidence="3">
    <location>
        <begin position="72"/>
        <end position="94"/>
    </location>
</feature>
<proteinExistence type="predicted"/>
<evidence type="ECO:0000256" key="2">
    <source>
        <dbReference type="PROSITE-ProRule" id="PRU00504"/>
    </source>
</evidence>
<dbReference type="InterPro" id="IPR001258">
    <property type="entry name" value="NHL_repeat"/>
</dbReference>
<dbReference type="InterPro" id="IPR001646">
    <property type="entry name" value="5peptide_repeat"/>
</dbReference>
<feature type="repeat" description="NHL" evidence="2">
    <location>
        <begin position="651"/>
        <end position="694"/>
    </location>
</feature>
<dbReference type="PANTHER" id="PTHR24104">
    <property type="entry name" value="E3 UBIQUITIN-PROTEIN LIGASE NHLRC1-RELATED"/>
    <property type="match status" value="1"/>
</dbReference>
<reference evidence="5" key="1">
    <citation type="submission" date="2021-02" db="EMBL/GenBank/DDBJ databases">
        <authorList>
            <person name="Nowell W R."/>
        </authorList>
    </citation>
    <scope>NUCLEOTIDE SEQUENCE</scope>
</reference>
<dbReference type="PROSITE" id="PS51125">
    <property type="entry name" value="NHL"/>
    <property type="match status" value="2"/>
</dbReference>
<dbReference type="InterPro" id="IPR011042">
    <property type="entry name" value="6-blade_b-propeller_TolB-like"/>
</dbReference>
<dbReference type="Proteomes" id="UP000663845">
    <property type="component" value="Unassembled WGS sequence"/>
</dbReference>
<feature type="compositionally biased region" description="Basic and acidic residues" evidence="3">
    <location>
        <begin position="72"/>
        <end position="90"/>
    </location>
</feature>
<feature type="transmembrane region" description="Helical" evidence="4">
    <location>
        <begin position="44"/>
        <end position="66"/>
    </location>
</feature>
<keyword evidence="4" id="KW-0472">Membrane</keyword>
<dbReference type="GO" id="GO:0000209">
    <property type="term" value="P:protein polyubiquitination"/>
    <property type="evidence" value="ECO:0007669"/>
    <property type="project" value="TreeGrafter"/>
</dbReference>
<keyword evidence="1" id="KW-0677">Repeat</keyword>
<dbReference type="Gene3D" id="2.160.20.80">
    <property type="entry name" value="E3 ubiquitin-protein ligase SopA"/>
    <property type="match status" value="1"/>
</dbReference>
<dbReference type="Gene3D" id="2.40.10.500">
    <property type="match status" value="1"/>
</dbReference>
<dbReference type="Gene3D" id="2.120.10.30">
    <property type="entry name" value="TolB, C-terminal domain"/>
    <property type="match status" value="2"/>
</dbReference>
<evidence type="ECO:0000256" key="4">
    <source>
        <dbReference type="SAM" id="Phobius"/>
    </source>
</evidence>
<evidence type="ECO:0000313" key="6">
    <source>
        <dbReference type="Proteomes" id="UP000663845"/>
    </source>
</evidence>
<name>A0A813UBU6_9BILA</name>
<sequence length="745" mass="83567">MSRHHQKRRRQSPSSTIIYVPDRDSDTYIPPRQTERREKSCLTWLKLALGAFIPLAIGICTVVITVQQQHNEDRRFQQTQDNENRRREQDQQQADSLHYQNVYSHYIVDISNSIFKQQNQTTIFVDNRSRLDYIRSQTLTTLVDLDCQRKTWLFEFLYENKLLPSRDQSISMNLQNTNFSCITLKDTISKKFVFKGLALSSVDLNNASFIKCLFLDCVDFSDSSMGHIRLIQSSFYCFNETTLFKRAMLSHANFYRVFLYNVSFDGADLTYANFTSAVFNGKIVLTGTDLAFTTFKDVVVEDSFSMIIANANMTGASFLEDKSLTKAMSQGQIDIMNVILPNGTWLLNETRNWIENGNAETNYTSLGIPNWQELSSSPDTILPTLSVIHLNESSSEAECHLSFNTKCQGGVTQVRLYSFTSSPSFPEPSGPGNLKWSTTGITVLGNGYGIGPDQLQFPHGLFIEPKTQILYVADVSSNRVQKMYPNGKIETAAGQANGDAGSTSDKLNGPRDIFADENENVFVVDEGNQRVQFWEKNAKSGKTVAGNGTSGSALNEFSYPFGLVLDSKKNILVADMQNQRIIRWSSVYDPRTSTGTIVAGGNGQGMNPYQLNNPIGLYLDEPNNNLYISNEESHSVTQWNMEAYGDKNIYAGIPGRPGNSAAQLNGPQGVILDKYGNLYIADCTNNRIQMFCPNAVFGITIAGTGRVGNGSNELYFPRDVAFDSEMNLYVTDTYNYRIQKFARIQ</sequence>
<dbReference type="SUPFAM" id="SSF101898">
    <property type="entry name" value="NHL repeat"/>
    <property type="match status" value="1"/>
</dbReference>
<keyword evidence="4" id="KW-0812">Transmembrane</keyword>
<dbReference type="GO" id="GO:0061630">
    <property type="term" value="F:ubiquitin protein ligase activity"/>
    <property type="evidence" value="ECO:0007669"/>
    <property type="project" value="TreeGrafter"/>
</dbReference>
<comment type="caution">
    <text evidence="5">The sequence shown here is derived from an EMBL/GenBank/DDBJ whole genome shotgun (WGS) entry which is preliminary data.</text>
</comment>